<reference evidence="2" key="1">
    <citation type="submission" date="2018-11" db="EMBL/GenBank/DDBJ databases">
        <authorList>
            <consortium name="Pathogen Informatics"/>
        </authorList>
    </citation>
    <scope>NUCLEOTIDE SEQUENCE</scope>
</reference>
<protein>
    <submittedName>
        <fullName evidence="2">Uncharacterized protein</fullName>
    </submittedName>
</protein>
<comment type="caution">
    <text evidence="2">The sequence shown here is derived from an EMBL/GenBank/DDBJ whole genome shotgun (WGS) entry which is preliminary data.</text>
</comment>
<evidence type="ECO:0000256" key="1">
    <source>
        <dbReference type="SAM" id="MobiDB-lite"/>
    </source>
</evidence>
<feature type="region of interest" description="Disordered" evidence="1">
    <location>
        <begin position="14"/>
        <end position="45"/>
    </location>
</feature>
<proteinExistence type="predicted"/>
<dbReference type="AlphaFoldDB" id="A0A3S4ZT06"/>
<accession>A0A3S4ZT06</accession>
<keyword evidence="3" id="KW-1185">Reference proteome</keyword>
<feature type="compositionally biased region" description="Basic and acidic residues" evidence="1">
    <location>
        <begin position="14"/>
        <end position="28"/>
    </location>
</feature>
<evidence type="ECO:0000313" key="3">
    <source>
        <dbReference type="Proteomes" id="UP000784294"/>
    </source>
</evidence>
<gene>
    <name evidence="2" type="ORF">PXEA_LOCUS12485</name>
</gene>
<dbReference type="Proteomes" id="UP000784294">
    <property type="component" value="Unassembled WGS sequence"/>
</dbReference>
<sequence>MMVMYSYSLLTDPHAEDTKEAERRDHGDGAGGVARLEATGGSSPSNVRELGFTSLSCNPASPAFRISWPILERLMKLTIVRQ</sequence>
<evidence type="ECO:0000313" key="2">
    <source>
        <dbReference type="EMBL" id="VEL19045.1"/>
    </source>
</evidence>
<dbReference type="EMBL" id="CAAALY010039792">
    <property type="protein sequence ID" value="VEL19045.1"/>
    <property type="molecule type" value="Genomic_DNA"/>
</dbReference>
<name>A0A3S4ZT06_9PLAT</name>
<organism evidence="2 3">
    <name type="scientific">Protopolystoma xenopodis</name>
    <dbReference type="NCBI Taxonomy" id="117903"/>
    <lineage>
        <taxon>Eukaryota</taxon>
        <taxon>Metazoa</taxon>
        <taxon>Spiralia</taxon>
        <taxon>Lophotrochozoa</taxon>
        <taxon>Platyhelminthes</taxon>
        <taxon>Monogenea</taxon>
        <taxon>Polyopisthocotylea</taxon>
        <taxon>Polystomatidea</taxon>
        <taxon>Polystomatidae</taxon>
        <taxon>Protopolystoma</taxon>
    </lineage>
</organism>